<evidence type="ECO:0000313" key="3">
    <source>
        <dbReference type="Proteomes" id="UP001150941"/>
    </source>
</evidence>
<dbReference type="EMBL" id="JAPQKS010000003">
    <property type="protein sequence ID" value="KAJ5238601.1"/>
    <property type="molecule type" value="Genomic_DNA"/>
</dbReference>
<reference evidence="2" key="2">
    <citation type="journal article" date="2023" name="IMA Fungus">
        <title>Comparative genomic study of the Penicillium genus elucidates a diverse pangenome and 15 lateral gene transfer events.</title>
        <authorList>
            <person name="Petersen C."/>
            <person name="Sorensen T."/>
            <person name="Nielsen M.R."/>
            <person name="Sondergaard T.E."/>
            <person name="Sorensen J.L."/>
            <person name="Fitzpatrick D.A."/>
            <person name="Frisvad J.C."/>
            <person name="Nielsen K.L."/>
        </authorList>
    </citation>
    <scope>NUCLEOTIDE SEQUENCE</scope>
    <source>
        <strain evidence="2">IBT 19713</strain>
    </source>
</reference>
<dbReference type="Gene3D" id="3.40.50.150">
    <property type="entry name" value="Vaccinia Virus protein VP39"/>
    <property type="match status" value="1"/>
</dbReference>
<proteinExistence type="predicted"/>
<dbReference type="OrthoDB" id="61390at2759"/>
<protein>
    <recommendedName>
        <fullName evidence="4">S-adenosyl-L-methionine-dependent methyltransferase</fullName>
    </recommendedName>
</protein>
<dbReference type="GeneID" id="83199820"/>
<comment type="caution">
    <text evidence="2">The sequence shown here is derived from an EMBL/GenBank/DDBJ whole genome shotgun (WGS) entry which is preliminary data.</text>
</comment>
<evidence type="ECO:0000256" key="1">
    <source>
        <dbReference type="SAM" id="MobiDB-lite"/>
    </source>
</evidence>
<organism evidence="2 3">
    <name type="scientific">Penicillium chermesinum</name>
    <dbReference type="NCBI Taxonomy" id="63820"/>
    <lineage>
        <taxon>Eukaryota</taxon>
        <taxon>Fungi</taxon>
        <taxon>Dikarya</taxon>
        <taxon>Ascomycota</taxon>
        <taxon>Pezizomycotina</taxon>
        <taxon>Eurotiomycetes</taxon>
        <taxon>Eurotiomycetidae</taxon>
        <taxon>Eurotiales</taxon>
        <taxon>Aspergillaceae</taxon>
        <taxon>Penicillium</taxon>
    </lineage>
</organism>
<keyword evidence="3" id="KW-1185">Reference proteome</keyword>
<feature type="compositionally biased region" description="Polar residues" evidence="1">
    <location>
        <begin position="109"/>
        <end position="118"/>
    </location>
</feature>
<name>A0A9W9P6S1_9EURO</name>
<reference evidence="2" key="1">
    <citation type="submission" date="2022-11" db="EMBL/GenBank/DDBJ databases">
        <authorList>
            <person name="Petersen C."/>
        </authorList>
    </citation>
    <scope>NUCLEOTIDE SEQUENCE</scope>
    <source>
        <strain evidence="2">IBT 19713</strain>
    </source>
</reference>
<sequence length="338" mass="37889">MLSFLRWLFKYSRPEMYGLDHAVLNIQLPPQTMWMNMGYWESTSDFPEACRSLLEQVITSGLLSVTERSGPVRVVDVGCGCGDQALYLTDLRRNPPGDEASASGFEAVPSNQTAQPRTQEPRLLDTYVGITLEPGQAALAQRRLQDKHGDLLNSLNGPSARVFCGDAADPTQWSAELQNFIAPLVDTAQSGNAETWLLALDTLYHFRPSRLPILKYAHDTLHASVMAFDLILADNVSWRERVLLQLFCWLTGAPFGNLISQEKYLRMLMAAGYDPSRIEMRDLTRHVFSGLSAYLDRRVQEAAPFGLKMGKFSAARMVFDWWARSGILRGVVVVARRS</sequence>
<evidence type="ECO:0000313" key="2">
    <source>
        <dbReference type="EMBL" id="KAJ5238601.1"/>
    </source>
</evidence>
<dbReference type="RefSeq" id="XP_058331520.1">
    <property type="nucleotide sequence ID" value="XM_058472517.1"/>
</dbReference>
<accession>A0A9W9P6S1</accession>
<dbReference type="Proteomes" id="UP001150941">
    <property type="component" value="Unassembled WGS sequence"/>
</dbReference>
<dbReference type="SUPFAM" id="SSF53335">
    <property type="entry name" value="S-adenosyl-L-methionine-dependent methyltransferases"/>
    <property type="match status" value="1"/>
</dbReference>
<dbReference type="AlphaFoldDB" id="A0A9W9P6S1"/>
<gene>
    <name evidence="2" type="ORF">N7468_003220</name>
</gene>
<evidence type="ECO:0008006" key="4">
    <source>
        <dbReference type="Google" id="ProtNLM"/>
    </source>
</evidence>
<feature type="region of interest" description="Disordered" evidence="1">
    <location>
        <begin position="98"/>
        <end position="118"/>
    </location>
</feature>
<dbReference type="InterPro" id="IPR029063">
    <property type="entry name" value="SAM-dependent_MTases_sf"/>
</dbReference>